<accession>A0A5J4RM25</accession>
<reference evidence="4" key="1">
    <citation type="submission" date="2019-03" db="EMBL/GenBank/DDBJ databases">
        <title>Single cell metagenomics reveals metabolic interactions within the superorganism composed of flagellate Streblomastix strix and complex community of Bacteroidetes bacteria on its surface.</title>
        <authorList>
            <person name="Treitli S.C."/>
            <person name="Kolisko M."/>
            <person name="Husnik F."/>
            <person name="Keeling P."/>
            <person name="Hampl V."/>
        </authorList>
    </citation>
    <scope>NUCLEOTIDE SEQUENCE</scope>
    <source>
        <strain evidence="4">STM</strain>
    </source>
</reference>
<proteinExistence type="inferred from homology"/>
<gene>
    <name evidence="4" type="ORF">EZS27_016547</name>
</gene>
<dbReference type="Pfam" id="PF16861">
    <property type="entry name" value="Carbam_trans_C"/>
    <property type="match status" value="1"/>
</dbReference>
<dbReference type="AlphaFoldDB" id="A0A5J4RM25"/>
<protein>
    <submittedName>
        <fullName evidence="4">Decarbamoylnovobiocin carbamoyltransferase</fullName>
        <ecNumber evidence="4">2.1.3.12</ecNumber>
    </submittedName>
</protein>
<dbReference type="Pfam" id="PF02543">
    <property type="entry name" value="Carbam_trans_N"/>
    <property type="match status" value="1"/>
</dbReference>
<feature type="domain" description="Carbamoyltransferase" evidence="2">
    <location>
        <begin position="102"/>
        <end position="312"/>
    </location>
</feature>
<dbReference type="PANTHER" id="PTHR34847">
    <property type="entry name" value="NODULATION PROTEIN U"/>
    <property type="match status" value="1"/>
</dbReference>
<sequence>MKILSFNPGHDGAFAYLEDGHLITAIEAEKNSHYRYTPVSIPDLFRVLGELKEVPDVLCRSGWWPSDVHLSEQQFYAGYHGTSKKGIIIGQQRFFGKEVKYFSSSHERSHLLCAYGMSNLPKGTPCYALLWEGVIGSFYKIDASLNILKLADVMPEPGHRYALLYGLADPTFDKSVAEFSRFSDAGKLMALASFSQRSKPSHEEEKIIEFLMQDCLHLKPKECEALRHMRHYNVGLEDQEFRNFAGIFSNKIFDRFYQYAKSNMEQGMPLLISGGCGLNCDWNTKWRETNFFSEIFVPPVANDSGSAIGTAIDAQFHFTGNPKIKWNVYSGLEFTEDGLVDSSLYDIYEANNTIIADMLANDLIFGWVNGKYEIGPRALGNRSILAAPFHKKTMERLNEIKQREQFRPIAPICLEEDAEKWFDCHRPSPFMLYTQLVSTDALSAVTHVNRTARIQTVSSLSNNRLYELLLAFKKRTGYGVLCNTSLNFKGRGFINNIADLSAYTIERNLDGFVIEGRCYILKSSKNYLAYLSMPNLKDGSK</sequence>
<name>A0A5J4RM25_9ZZZZ</name>
<dbReference type="Gene3D" id="3.90.870.20">
    <property type="entry name" value="Carbamoyltransferase, C-terminal domain"/>
    <property type="match status" value="1"/>
</dbReference>
<evidence type="ECO:0000259" key="2">
    <source>
        <dbReference type="Pfam" id="PF02543"/>
    </source>
</evidence>
<evidence type="ECO:0000313" key="4">
    <source>
        <dbReference type="EMBL" id="KAA6335196.1"/>
    </source>
</evidence>
<feature type="domain" description="Carbamoyltransferase C-terminal" evidence="3">
    <location>
        <begin position="356"/>
        <end position="516"/>
    </location>
</feature>
<dbReference type="InterPro" id="IPR051338">
    <property type="entry name" value="NodU/CmcH_Carbamoyltrnsfr"/>
</dbReference>
<evidence type="ECO:0000256" key="1">
    <source>
        <dbReference type="ARBA" id="ARBA00006129"/>
    </source>
</evidence>
<keyword evidence="4" id="KW-0808">Transferase</keyword>
<dbReference type="Gene3D" id="3.30.420.40">
    <property type="match status" value="1"/>
</dbReference>
<comment type="caution">
    <text evidence="4">The sequence shown here is derived from an EMBL/GenBank/DDBJ whole genome shotgun (WGS) entry which is preliminary data.</text>
</comment>
<organism evidence="4">
    <name type="scientific">termite gut metagenome</name>
    <dbReference type="NCBI Taxonomy" id="433724"/>
    <lineage>
        <taxon>unclassified sequences</taxon>
        <taxon>metagenomes</taxon>
        <taxon>organismal metagenomes</taxon>
    </lineage>
</organism>
<evidence type="ECO:0000259" key="3">
    <source>
        <dbReference type="Pfam" id="PF16861"/>
    </source>
</evidence>
<dbReference type="InterPro" id="IPR003696">
    <property type="entry name" value="Carbtransf_dom"/>
</dbReference>
<dbReference type="EMBL" id="SNRY01000917">
    <property type="protein sequence ID" value="KAA6335196.1"/>
    <property type="molecule type" value="Genomic_DNA"/>
</dbReference>
<dbReference type="CDD" id="cd24102">
    <property type="entry name" value="ASKHA_NBD_CmcH_N"/>
    <property type="match status" value="1"/>
</dbReference>
<comment type="similarity">
    <text evidence="1">Belongs to the NodU/CmcH family.</text>
</comment>
<dbReference type="EC" id="2.1.3.12" evidence="4"/>
<dbReference type="InterPro" id="IPR031730">
    <property type="entry name" value="Carbam_trans_C"/>
</dbReference>
<dbReference type="InterPro" id="IPR038152">
    <property type="entry name" value="Carbam_trans_C_sf"/>
</dbReference>
<dbReference type="PANTHER" id="PTHR34847:SF1">
    <property type="entry name" value="NODULATION PROTEIN U"/>
    <property type="match status" value="1"/>
</dbReference>
<dbReference type="GO" id="GO:0016740">
    <property type="term" value="F:transferase activity"/>
    <property type="evidence" value="ECO:0007669"/>
    <property type="project" value="UniProtKB-KW"/>
</dbReference>